<dbReference type="InterPro" id="IPR010809">
    <property type="entry name" value="FliD_C"/>
</dbReference>
<dbReference type="AlphaFoldDB" id="A0A1J5QZK9"/>
<dbReference type="PANTHER" id="PTHR30288">
    <property type="entry name" value="FLAGELLAR CAP/ASSEMBLY PROTEIN FLID"/>
    <property type="match status" value="1"/>
</dbReference>
<dbReference type="Pfam" id="PF02465">
    <property type="entry name" value="FliD_N"/>
    <property type="match status" value="1"/>
</dbReference>
<evidence type="ECO:0000259" key="9">
    <source>
        <dbReference type="Pfam" id="PF07195"/>
    </source>
</evidence>
<evidence type="ECO:0000256" key="3">
    <source>
        <dbReference type="ARBA" id="ARBA00011255"/>
    </source>
</evidence>
<keyword evidence="10" id="KW-0966">Cell projection</keyword>
<dbReference type="InterPro" id="IPR040026">
    <property type="entry name" value="FliD"/>
</dbReference>
<organism evidence="10">
    <name type="scientific">mine drainage metagenome</name>
    <dbReference type="NCBI Taxonomy" id="410659"/>
    <lineage>
        <taxon>unclassified sequences</taxon>
        <taxon>metagenomes</taxon>
        <taxon>ecological metagenomes</taxon>
    </lineage>
</organism>
<comment type="subcellular location">
    <subcellularLocation>
        <location evidence="1">Bacterial flagellum</location>
    </subcellularLocation>
</comment>
<evidence type="ECO:0000256" key="6">
    <source>
        <dbReference type="ARBA" id="ARBA00033074"/>
    </source>
</evidence>
<dbReference type="GO" id="GO:0071973">
    <property type="term" value="P:bacterial-type flagellum-dependent cell motility"/>
    <property type="evidence" value="ECO:0007669"/>
    <property type="project" value="TreeGrafter"/>
</dbReference>
<keyword evidence="10" id="KW-0282">Flagellum</keyword>
<feature type="domain" description="Flagellar hook-associated protein 2 C-terminal" evidence="9">
    <location>
        <begin position="205"/>
        <end position="418"/>
    </location>
</feature>
<dbReference type="Pfam" id="PF07195">
    <property type="entry name" value="FliD_C"/>
    <property type="match status" value="1"/>
</dbReference>
<keyword evidence="10" id="KW-0969">Cilium</keyword>
<evidence type="ECO:0000256" key="5">
    <source>
        <dbReference type="ARBA" id="ARBA00023143"/>
    </source>
</evidence>
<dbReference type="PANTHER" id="PTHR30288:SF0">
    <property type="entry name" value="FLAGELLAR HOOK-ASSOCIATED PROTEIN 2"/>
    <property type="match status" value="1"/>
</dbReference>
<keyword evidence="4" id="KW-0175">Coiled coil</keyword>
<evidence type="ECO:0000313" key="10">
    <source>
        <dbReference type="EMBL" id="OIQ81325.1"/>
    </source>
</evidence>
<dbReference type="GO" id="GO:0009421">
    <property type="term" value="C:bacterial-type flagellum filament cap"/>
    <property type="evidence" value="ECO:0007669"/>
    <property type="project" value="InterPro"/>
</dbReference>
<keyword evidence="5" id="KW-0975">Bacterial flagellum</keyword>
<comment type="similarity">
    <text evidence="2">Belongs to the FliD family.</text>
</comment>
<dbReference type="EMBL" id="MLJW01000939">
    <property type="protein sequence ID" value="OIQ81325.1"/>
    <property type="molecule type" value="Genomic_DNA"/>
</dbReference>
<evidence type="ECO:0000256" key="4">
    <source>
        <dbReference type="ARBA" id="ARBA00023054"/>
    </source>
</evidence>
<comment type="caution">
    <text evidence="10">The sequence shown here is derived from an EMBL/GenBank/DDBJ whole genome shotgun (WGS) entry which is preliminary data.</text>
</comment>
<comment type="subunit">
    <text evidence="3">Homopentamer.</text>
</comment>
<gene>
    <name evidence="10" type="primary">fliD_11</name>
    <name evidence="10" type="ORF">GALL_369080</name>
</gene>
<sequence>MTTAMNGVGGINVTQLVTQMMTLERQPQNLLKTQQGAANTILAAYQALAGTFTGVQTAAQAIVGPGGTTPWTLYTATSSSMNVSATASSGAIAGIYGFNVTSTAAAQSDMYSGQMLLTAQAATGTSIGITQNGVTTNVTTTDTSLQGVINAINATPGLGVKAAAVQTGTGVYSLQLNATNTGAASNFSVTGLTAAVGTPTVLTAGTDAAVQIGANTVTSSTNTFANTFPGVTFTVSKVENNDTITVGNNVAGMTTQVQALVTAVNNAIGTITSQTSFDPTGKLSGPLLGETLPGQLQDSLQNAVLNVPGGGTLSTIGIQLDQHGNLVFDPTKFAAAMAANPNQVQSLVAGFAQQVNTVTKGAIDPVTGSLTTMIQGNQSQIADLTTSIANWDVLLTQKQADLQTQFSTLATTLAQMQNQQSWLSGQFTTMSQ</sequence>
<dbReference type="GO" id="GO:0007155">
    <property type="term" value="P:cell adhesion"/>
    <property type="evidence" value="ECO:0007669"/>
    <property type="project" value="InterPro"/>
</dbReference>
<protein>
    <recommendedName>
        <fullName evidence="7">Filament cap protein</fullName>
    </recommendedName>
    <alternativeName>
        <fullName evidence="6">Flagellar cap protein</fullName>
    </alternativeName>
</protein>
<evidence type="ECO:0000256" key="2">
    <source>
        <dbReference type="ARBA" id="ARBA00009764"/>
    </source>
</evidence>
<evidence type="ECO:0000256" key="7">
    <source>
        <dbReference type="ARBA" id="ARBA00033192"/>
    </source>
</evidence>
<dbReference type="GO" id="GO:0009424">
    <property type="term" value="C:bacterial-type flagellum hook"/>
    <property type="evidence" value="ECO:0007669"/>
    <property type="project" value="InterPro"/>
</dbReference>
<accession>A0A1J5QZK9</accession>
<dbReference type="InterPro" id="IPR003481">
    <property type="entry name" value="FliD_N"/>
</dbReference>
<evidence type="ECO:0000256" key="1">
    <source>
        <dbReference type="ARBA" id="ARBA00004365"/>
    </source>
</evidence>
<reference evidence="10" key="1">
    <citation type="submission" date="2016-10" db="EMBL/GenBank/DDBJ databases">
        <title>Sequence of Gallionella enrichment culture.</title>
        <authorList>
            <person name="Poehlein A."/>
            <person name="Muehling M."/>
            <person name="Daniel R."/>
        </authorList>
    </citation>
    <scope>NUCLEOTIDE SEQUENCE</scope>
</reference>
<name>A0A1J5QZK9_9ZZZZ</name>
<evidence type="ECO:0000259" key="8">
    <source>
        <dbReference type="Pfam" id="PF02465"/>
    </source>
</evidence>
<proteinExistence type="inferred from homology"/>
<feature type="domain" description="Flagellar hook-associated protein 2 N-terminal" evidence="8">
    <location>
        <begin position="10"/>
        <end position="107"/>
    </location>
</feature>